<dbReference type="GeneID" id="87837462"/>
<keyword evidence="3" id="KW-1185">Reference proteome</keyword>
<evidence type="ECO:0000313" key="2">
    <source>
        <dbReference type="EMBL" id="KAK3295435.1"/>
    </source>
</evidence>
<reference evidence="2" key="2">
    <citation type="submission" date="2023-06" db="EMBL/GenBank/DDBJ databases">
        <authorList>
            <consortium name="Lawrence Berkeley National Laboratory"/>
            <person name="Haridas S."/>
            <person name="Hensen N."/>
            <person name="Bonometti L."/>
            <person name="Westerberg I."/>
            <person name="Brannstrom I.O."/>
            <person name="Guillou S."/>
            <person name="Cros-Aarteil S."/>
            <person name="Calhoun S."/>
            <person name="Kuo A."/>
            <person name="Mondo S."/>
            <person name="Pangilinan J."/>
            <person name="Riley R."/>
            <person name="Labutti K."/>
            <person name="Andreopoulos B."/>
            <person name="Lipzen A."/>
            <person name="Chen C."/>
            <person name="Yanf M."/>
            <person name="Daum C."/>
            <person name="Ng V."/>
            <person name="Clum A."/>
            <person name="Steindorff A."/>
            <person name="Ohm R."/>
            <person name="Martin F."/>
            <person name="Silar P."/>
            <person name="Natvig D."/>
            <person name="Lalanne C."/>
            <person name="Gautier V."/>
            <person name="Ament-Velasquez S.L."/>
            <person name="Kruys A."/>
            <person name="Hutchinson M.I."/>
            <person name="Powell A.J."/>
            <person name="Barry K."/>
            <person name="Miller A.N."/>
            <person name="Grigoriev I.V."/>
            <person name="Debuchy R."/>
            <person name="Gladieux P."/>
            <person name="Thoren M.H."/>
            <person name="Johannesson H."/>
        </authorList>
    </citation>
    <scope>NUCLEOTIDE SEQUENCE</scope>
    <source>
        <strain evidence="2">CBS 168.71</strain>
    </source>
</reference>
<name>A0AAE0HFF9_9PEZI</name>
<feature type="region of interest" description="Disordered" evidence="1">
    <location>
        <begin position="276"/>
        <end position="316"/>
    </location>
</feature>
<feature type="region of interest" description="Disordered" evidence="1">
    <location>
        <begin position="81"/>
        <end position="106"/>
    </location>
</feature>
<sequence>MHGLPMANWQPPPAHFQGSPSGVAFQGLPHIETASHAYPHRLQTPQPARVTHGLPTWDANQQTAHAHPLRRRVSSDNVVAASRGYDNGPDLTRRLEDMEERSEEEQKQRLRLESKMDENAQTLANILKELKALKPQTVVPTNSVAVPVANSNNEIPAVSIASNAPHNTNSVTQQHPVNRSLTMGDNIEAHQQTGQVQNDTTEEANSTAGGMVVRVSKRQAQPEQTGDQAGESLKRAKTAHATAADTSKSDSGSSRSSSVGARSTAVFQLLPEVAQEHLQQQQPGDRAEESSASKPSTPPIEATAPGPSNNSNNDPDLRWAREFLDFIKRMDCTSDKDLLTLKTRVKGRASFDFPLCTDSPTRRSKLSYFLKIGGSLSTTLTPNPDNRPTQPGAAREAVEHLNIYETYHGRRCAAASGSEFRAYHPPRYVVPLGEVYRACRSSDKPGEVVSTNFLAFMDVGTPRKSVWLMYRYERAVEDRDRVQWQPVATHGERDSVFSSAVRTFDAVCLLEDVEGWKGPAEDMVGMRRFEEALPESGHMVLNCVFYTPVLERLREAIKKGWEPAVENDEEEE</sequence>
<dbReference type="RefSeq" id="XP_062658949.1">
    <property type="nucleotide sequence ID" value="XM_062800514.1"/>
</dbReference>
<proteinExistence type="predicted"/>
<accession>A0AAE0HFF9</accession>
<reference evidence="2" key="1">
    <citation type="journal article" date="2023" name="Mol. Phylogenet. Evol.">
        <title>Genome-scale phylogeny and comparative genomics of the fungal order Sordariales.</title>
        <authorList>
            <person name="Hensen N."/>
            <person name="Bonometti L."/>
            <person name="Westerberg I."/>
            <person name="Brannstrom I.O."/>
            <person name="Guillou S."/>
            <person name="Cros-Aarteil S."/>
            <person name="Calhoun S."/>
            <person name="Haridas S."/>
            <person name="Kuo A."/>
            <person name="Mondo S."/>
            <person name="Pangilinan J."/>
            <person name="Riley R."/>
            <person name="LaButti K."/>
            <person name="Andreopoulos B."/>
            <person name="Lipzen A."/>
            <person name="Chen C."/>
            <person name="Yan M."/>
            <person name="Daum C."/>
            <person name="Ng V."/>
            <person name="Clum A."/>
            <person name="Steindorff A."/>
            <person name="Ohm R.A."/>
            <person name="Martin F."/>
            <person name="Silar P."/>
            <person name="Natvig D.O."/>
            <person name="Lalanne C."/>
            <person name="Gautier V."/>
            <person name="Ament-Velasquez S.L."/>
            <person name="Kruys A."/>
            <person name="Hutchinson M.I."/>
            <person name="Powell A.J."/>
            <person name="Barry K."/>
            <person name="Miller A.N."/>
            <person name="Grigoriev I.V."/>
            <person name="Debuchy R."/>
            <person name="Gladieux P."/>
            <person name="Hiltunen Thoren M."/>
            <person name="Johannesson H."/>
        </authorList>
    </citation>
    <scope>NUCLEOTIDE SEQUENCE</scope>
    <source>
        <strain evidence="2">CBS 168.71</strain>
    </source>
</reference>
<comment type="caution">
    <text evidence="2">The sequence shown here is derived from an EMBL/GenBank/DDBJ whole genome shotgun (WGS) entry which is preliminary data.</text>
</comment>
<feature type="compositionally biased region" description="Low complexity" evidence="1">
    <location>
        <begin position="239"/>
        <end position="262"/>
    </location>
</feature>
<feature type="compositionally biased region" description="Polar residues" evidence="1">
    <location>
        <begin position="218"/>
        <end position="227"/>
    </location>
</feature>
<feature type="region of interest" description="Disordered" evidence="1">
    <location>
        <begin position="1"/>
        <end position="26"/>
    </location>
</feature>
<organism evidence="2 3">
    <name type="scientific">Chaetomium fimeti</name>
    <dbReference type="NCBI Taxonomy" id="1854472"/>
    <lineage>
        <taxon>Eukaryota</taxon>
        <taxon>Fungi</taxon>
        <taxon>Dikarya</taxon>
        <taxon>Ascomycota</taxon>
        <taxon>Pezizomycotina</taxon>
        <taxon>Sordariomycetes</taxon>
        <taxon>Sordariomycetidae</taxon>
        <taxon>Sordariales</taxon>
        <taxon>Chaetomiaceae</taxon>
        <taxon>Chaetomium</taxon>
    </lineage>
</organism>
<dbReference type="Proteomes" id="UP001278766">
    <property type="component" value="Unassembled WGS sequence"/>
</dbReference>
<dbReference type="EMBL" id="JAUEPN010000004">
    <property type="protein sequence ID" value="KAK3295435.1"/>
    <property type="molecule type" value="Genomic_DNA"/>
</dbReference>
<dbReference type="AlphaFoldDB" id="A0AAE0HFF9"/>
<evidence type="ECO:0000256" key="1">
    <source>
        <dbReference type="SAM" id="MobiDB-lite"/>
    </source>
</evidence>
<protein>
    <submittedName>
        <fullName evidence="2">Uncharacterized protein</fullName>
    </submittedName>
</protein>
<evidence type="ECO:0000313" key="3">
    <source>
        <dbReference type="Proteomes" id="UP001278766"/>
    </source>
</evidence>
<gene>
    <name evidence="2" type="ORF">B0H64DRAFT_321475</name>
</gene>
<feature type="region of interest" description="Disordered" evidence="1">
    <location>
        <begin position="217"/>
        <end position="262"/>
    </location>
</feature>